<dbReference type="Proteomes" id="UP000184501">
    <property type="component" value="Unassembled WGS sequence"/>
</dbReference>
<dbReference type="SUPFAM" id="SSF54593">
    <property type="entry name" value="Glyoxalase/Bleomycin resistance protein/Dihydroxybiphenyl dioxygenase"/>
    <property type="match status" value="1"/>
</dbReference>
<dbReference type="Pfam" id="PF18029">
    <property type="entry name" value="Glyoxalase_6"/>
    <property type="match status" value="1"/>
</dbReference>
<evidence type="ECO:0000313" key="3">
    <source>
        <dbReference type="Proteomes" id="UP000184501"/>
    </source>
</evidence>
<reference evidence="2 3" key="1">
    <citation type="submission" date="2016-11" db="EMBL/GenBank/DDBJ databases">
        <authorList>
            <person name="Jaros S."/>
            <person name="Januszkiewicz K."/>
            <person name="Wedrychowicz H."/>
        </authorList>
    </citation>
    <scope>NUCLEOTIDE SEQUENCE [LARGE SCALE GENOMIC DNA]</scope>
    <source>
        <strain evidence="2 3">DSM 44523</strain>
    </source>
</reference>
<dbReference type="PROSITE" id="PS51819">
    <property type="entry name" value="VOC"/>
    <property type="match status" value="1"/>
</dbReference>
<proteinExistence type="predicted"/>
<evidence type="ECO:0000259" key="1">
    <source>
        <dbReference type="PROSITE" id="PS51819"/>
    </source>
</evidence>
<name>A0A1M5B0Z8_STRHI</name>
<dbReference type="CDD" id="cd06587">
    <property type="entry name" value="VOC"/>
    <property type="match status" value="1"/>
</dbReference>
<feature type="domain" description="VOC" evidence="1">
    <location>
        <begin position="4"/>
        <end position="113"/>
    </location>
</feature>
<dbReference type="STRING" id="2017.SAMN05444320_103347"/>
<dbReference type="Gene3D" id="3.10.180.10">
    <property type="entry name" value="2,3-Dihydroxybiphenyl 1,2-Dioxygenase, domain 1"/>
    <property type="match status" value="1"/>
</dbReference>
<dbReference type="InterPro" id="IPR041581">
    <property type="entry name" value="Glyoxalase_6"/>
</dbReference>
<dbReference type="OrthoDB" id="3295209at2"/>
<organism evidence="2 3">
    <name type="scientific">Streptoalloteichus hindustanus</name>
    <dbReference type="NCBI Taxonomy" id="2017"/>
    <lineage>
        <taxon>Bacteria</taxon>
        <taxon>Bacillati</taxon>
        <taxon>Actinomycetota</taxon>
        <taxon>Actinomycetes</taxon>
        <taxon>Pseudonocardiales</taxon>
        <taxon>Pseudonocardiaceae</taxon>
        <taxon>Streptoalloteichus</taxon>
    </lineage>
</organism>
<sequence length="115" mass="12590">MSLTMKMVTIDCEDPQRLVAFWTRALGASVVVDYTEFVILGVEGSPALGLQRVDEPRAGKNRVHFDLVADDPAAEVRRLVELGATQLAEHSVPGLAWTVLADPEGNEFCVSEKHE</sequence>
<gene>
    <name evidence="2" type="ORF">SAMN05444320_103347</name>
</gene>
<protein>
    <recommendedName>
        <fullName evidence="1">VOC domain-containing protein</fullName>
    </recommendedName>
</protein>
<dbReference type="InterPro" id="IPR029068">
    <property type="entry name" value="Glyas_Bleomycin-R_OHBP_Dase"/>
</dbReference>
<dbReference type="InterPro" id="IPR037523">
    <property type="entry name" value="VOC_core"/>
</dbReference>
<dbReference type="PANTHER" id="PTHR35908:SF1">
    <property type="entry name" value="CONSERVED PROTEIN"/>
    <property type="match status" value="1"/>
</dbReference>
<dbReference type="AlphaFoldDB" id="A0A1M5B0Z8"/>
<evidence type="ECO:0000313" key="2">
    <source>
        <dbReference type="EMBL" id="SHF36129.1"/>
    </source>
</evidence>
<dbReference type="PANTHER" id="PTHR35908">
    <property type="entry name" value="HYPOTHETICAL FUSION PROTEIN"/>
    <property type="match status" value="1"/>
</dbReference>
<accession>A0A1M5B0Z8</accession>
<keyword evidence="3" id="KW-1185">Reference proteome</keyword>
<dbReference type="RefSeq" id="WP_073481692.1">
    <property type="nucleotide sequence ID" value="NZ_FQVN01000003.1"/>
</dbReference>
<dbReference type="EMBL" id="FQVN01000003">
    <property type="protein sequence ID" value="SHF36129.1"/>
    <property type="molecule type" value="Genomic_DNA"/>
</dbReference>